<dbReference type="Proteomes" id="UP000241540">
    <property type="component" value="Unassembled WGS sequence"/>
</dbReference>
<dbReference type="RefSeq" id="WP_107639872.1">
    <property type="nucleotide sequence ID" value="NZ_PZHX01000001.1"/>
</dbReference>
<dbReference type="EMBL" id="PZHX01000001">
    <property type="protein sequence ID" value="PTK32368.1"/>
    <property type="molecule type" value="Genomic_DNA"/>
</dbReference>
<comment type="caution">
    <text evidence="1">The sequence shown here is derived from an EMBL/GenBank/DDBJ whole genome shotgun (WGS) entry which is preliminary data.</text>
</comment>
<proteinExistence type="predicted"/>
<dbReference type="AlphaFoldDB" id="A0A974L2G9"/>
<gene>
    <name evidence="1" type="ORF">BUZ51_00875</name>
</gene>
<accession>A0A974L2G9</accession>
<evidence type="ECO:0000313" key="2">
    <source>
        <dbReference type="Proteomes" id="UP000241540"/>
    </source>
</evidence>
<protein>
    <submittedName>
        <fullName evidence="1">Uncharacterized protein</fullName>
    </submittedName>
</protein>
<organism evidence="1 2">
    <name type="scientific">Staphylococcus hominis</name>
    <dbReference type="NCBI Taxonomy" id="1290"/>
    <lineage>
        <taxon>Bacteria</taxon>
        <taxon>Bacillati</taxon>
        <taxon>Bacillota</taxon>
        <taxon>Bacilli</taxon>
        <taxon>Bacillales</taxon>
        <taxon>Staphylococcaceae</taxon>
        <taxon>Staphylococcus</taxon>
    </lineage>
</organism>
<name>A0A974L2G9_STAHO</name>
<evidence type="ECO:0000313" key="1">
    <source>
        <dbReference type="EMBL" id="PTK32368.1"/>
    </source>
</evidence>
<sequence length="85" mass="10169">MNHWKINNMTNRNLLIQQNENDVSIVEPLNNGSFKILSEFKLNTPSLPINTYDEHLYVSISFKNEEINIYNKSNEYHYYINNFIN</sequence>
<reference evidence="1 2" key="1">
    <citation type="journal article" date="2016" name="Front. Microbiol.">
        <title>Comprehensive Phylogenetic Analysis of Bovine Non-aureus Staphylococci Species Based on Whole-Genome Sequencing.</title>
        <authorList>
            <person name="Naushad S."/>
            <person name="Barkema H.W."/>
            <person name="Luby C."/>
            <person name="Condas L.A."/>
            <person name="Nobrega D.B."/>
            <person name="Carson D.A."/>
            <person name="De Buck J."/>
        </authorList>
    </citation>
    <scope>NUCLEOTIDE SEQUENCE [LARGE SCALE GENOMIC DNA]</scope>
    <source>
        <strain evidence="1 2">SNUC 5336</strain>
    </source>
</reference>